<name>A0A9J2PR20_ASCLU</name>
<dbReference type="WBParaSite" id="ALUE_0001176401-mRNA-1">
    <property type="protein sequence ID" value="ALUE_0001176401-mRNA-1"/>
    <property type="gene ID" value="ALUE_0001176401"/>
</dbReference>
<keyword evidence="1" id="KW-1185">Reference proteome</keyword>
<dbReference type="AlphaFoldDB" id="A0A9J2PR20"/>
<sequence>MIRGFVTAVLGAVMASAQQRNTSTARPFARFFLPASLVSAIFEIFCSFTCELNVLMIRGFVTAVLGAVMASAQQRNTSTARPFARFFLPASLVCRLSIVRRDLRRALEAESVKIDDALIERCVDVAVGAVGTSSPVNLLGVAYYIYRKQLTMTDREHERAGRKHFAVKYLSEQVEPEDRVFCYIMFKLPTGIPSQTREIRDAVMKMKEDDFRAWRDAAYAAVTHLPSVAIGLRIVLQDLYIASFASLLHNGFRLLKEKDIECVVVYSEFMDFGFDVRKSLPLFDEDAILVIEEPSVPSIPLDVFVQIHRWRAREQRVCVACDTDGLTVSGLLLARYLSLITKFCHKETIKAMKIIHRSFVPEPHAERELIENELLPSQTREIRDAVMKMKEDDFRAWRDAAYAAVTHLPSVAIGLRIVLQDLYIASFASLLHNGFRLLKEKDIECVVVYSEFMDFGFDVRKSLPLFDEDAILVIEEPSVPSIPLDVFVQIHRWRAREQRVCVACDTDGLTVSGLLLARYLSLITKFCHKETIKAMKIIHRSFVPEPHAERELIENELLVRGAREAEEQEKQLALQVITSDSMKAFDRRMLNNVLVEPLTAP</sequence>
<evidence type="ECO:0000313" key="1">
    <source>
        <dbReference type="Proteomes" id="UP000036681"/>
    </source>
</evidence>
<protein>
    <submittedName>
        <fullName evidence="2">Uncharacterized protein</fullName>
    </submittedName>
</protein>
<evidence type="ECO:0000313" key="2">
    <source>
        <dbReference type="WBParaSite" id="ALUE_0001176401-mRNA-1"/>
    </source>
</evidence>
<dbReference type="Proteomes" id="UP000036681">
    <property type="component" value="Unplaced"/>
</dbReference>
<proteinExistence type="predicted"/>
<organism evidence="1 2">
    <name type="scientific">Ascaris lumbricoides</name>
    <name type="common">Giant roundworm</name>
    <dbReference type="NCBI Taxonomy" id="6252"/>
    <lineage>
        <taxon>Eukaryota</taxon>
        <taxon>Metazoa</taxon>
        <taxon>Ecdysozoa</taxon>
        <taxon>Nematoda</taxon>
        <taxon>Chromadorea</taxon>
        <taxon>Rhabditida</taxon>
        <taxon>Spirurina</taxon>
        <taxon>Ascaridomorpha</taxon>
        <taxon>Ascaridoidea</taxon>
        <taxon>Ascarididae</taxon>
        <taxon>Ascaris</taxon>
    </lineage>
</organism>
<reference evidence="2" key="1">
    <citation type="submission" date="2023-03" db="UniProtKB">
        <authorList>
            <consortium name="WormBaseParasite"/>
        </authorList>
    </citation>
    <scope>IDENTIFICATION</scope>
</reference>
<dbReference type="SUPFAM" id="SSF52799">
    <property type="entry name" value="(Phosphotyrosine protein) phosphatases II"/>
    <property type="match status" value="2"/>
</dbReference>
<dbReference type="InterPro" id="IPR029021">
    <property type="entry name" value="Prot-tyrosine_phosphatase-like"/>
</dbReference>
<accession>A0A9J2PR20</accession>